<comment type="caution">
    <text evidence="4">The sequence shown here is derived from an EMBL/GenBank/DDBJ whole genome shotgun (WGS) entry which is preliminary data.</text>
</comment>
<name>A0A5D0HJE2_9FLAO</name>
<dbReference type="PRINTS" id="PR00081">
    <property type="entry name" value="GDHRDH"/>
</dbReference>
<dbReference type="RefSeq" id="WP_148544382.1">
    <property type="nucleotide sequence ID" value="NZ_VSDQ01000718.1"/>
</dbReference>
<comment type="similarity">
    <text evidence="1 3">Belongs to the short-chain dehydrogenases/reductases (SDR) family.</text>
</comment>
<dbReference type="InterPro" id="IPR002347">
    <property type="entry name" value="SDR_fam"/>
</dbReference>
<evidence type="ECO:0000313" key="4">
    <source>
        <dbReference type="EMBL" id="TYA71396.1"/>
    </source>
</evidence>
<evidence type="ECO:0000256" key="3">
    <source>
        <dbReference type="RuleBase" id="RU000363"/>
    </source>
</evidence>
<dbReference type="InterPro" id="IPR020904">
    <property type="entry name" value="Sc_DH/Rdtase_CS"/>
</dbReference>
<sequence length="290" mass="32129">MKTILVTGSSNGFGYLTVLTLARKGYNVWATMRDSNGKNKSKKEELETLASNENISITVAELDVTSNNSIYHLMDKISTEAQNGIDVLINNAGVMYVGITEAYSLEQAQEQFDTNFFGVIRTTKAFLPLLKKSSDGMIINISSLAGRLVFPYFGIYCASKFALEAYSEALSYELKPFGVDISIIEPGPYPSGLLFSGPKEDDLSTLNTYGEMSSVPKTMLENFEQFYKSDNAPDPQEIPNAVISLIEKQKGNRPLRQAVGIDYNTNELNEKTNPIQKSLIKDALQMEHLL</sequence>
<evidence type="ECO:0000256" key="1">
    <source>
        <dbReference type="ARBA" id="ARBA00006484"/>
    </source>
</evidence>
<dbReference type="PROSITE" id="PS00061">
    <property type="entry name" value="ADH_SHORT"/>
    <property type="match status" value="1"/>
</dbReference>
<organism evidence="4 5">
    <name type="scientific">Seonamhaeicola marinus</name>
    <dbReference type="NCBI Taxonomy" id="1912246"/>
    <lineage>
        <taxon>Bacteria</taxon>
        <taxon>Pseudomonadati</taxon>
        <taxon>Bacteroidota</taxon>
        <taxon>Flavobacteriia</taxon>
        <taxon>Flavobacteriales</taxon>
        <taxon>Flavobacteriaceae</taxon>
    </lineage>
</organism>
<dbReference type="GO" id="GO:0016491">
    <property type="term" value="F:oxidoreductase activity"/>
    <property type="evidence" value="ECO:0007669"/>
    <property type="project" value="UniProtKB-KW"/>
</dbReference>
<dbReference type="SUPFAM" id="SSF51735">
    <property type="entry name" value="NAD(P)-binding Rossmann-fold domains"/>
    <property type="match status" value="1"/>
</dbReference>
<dbReference type="CDD" id="cd05374">
    <property type="entry name" value="17beta-HSD-like_SDR_c"/>
    <property type="match status" value="1"/>
</dbReference>
<dbReference type="Gene3D" id="3.40.50.720">
    <property type="entry name" value="NAD(P)-binding Rossmann-like Domain"/>
    <property type="match status" value="1"/>
</dbReference>
<evidence type="ECO:0000313" key="5">
    <source>
        <dbReference type="Proteomes" id="UP000323930"/>
    </source>
</evidence>
<proteinExistence type="inferred from homology"/>
<accession>A0A5D0HJE2</accession>
<dbReference type="PANTHER" id="PTHR43976">
    <property type="entry name" value="SHORT CHAIN DEHYDROGENASE"/>
    <property type="match status" value="1"/>
</dbReference>
<dbReference type="PANTHER" id="PTHR43976:SF16">
    <property type="entry name" value="SHORT-CHAIN DEHYDROGENASE_REDUCTASE FAMILY PROTEIN"/>
    <property type="match status" value="1"/>
</dbReference>
<protein>
    <submittedName>
        <fullName evidence="4">SDR family oxidoreductase</fullName>
    </submittedName>
</protein>
<dbReference type="InterPro" id="IPR036291">
    <property type="entry name" value="NAD(P)-bd_dom_sf"/>
</dbReference>
<dbReference type="OrthoDB" id="822355at2"/>
<dbReference type="EMBL" id="VSDQ01000718">
    <property type="protein sequence ID" value="TYA71396.1"/>
    <property type="molecule type" value="Genomic_DNA"/>
</dbReference>
<gene>
    <name evidence="4" type="ORF">FUA24_17585</name>
</gene>
<dbReference type="Proteomes" id="UP000323930">
    <property type="component" value="Unassembled WGS sequence"/>
</dbReference>
<dbReference type="PRINTS" id="PR00080">
    <property type="entry name" value="SDRFAMILY"/>
</dbReference>
<evidence type="ECO:0000256" key="2">
    <source>
        <dbReference type="ARBA" id="ARBA00023002"/>
    </source>
</evidence>
<dbReference type="InterPro" id="IPR051911">
    <property type="entry name" value="SDR_oxidoreductase"/>
</dbReference>
<dbReference type="Pfam" id="PF00106">
    <property type="entry name" value="adh_short"/>
    <property type="match status" value="1"/>
</dbReference>
<dbReference type="AlphaFoldDB" id="A0A5D0HJE2"/>
<keyword evidence="2" id="KW-0560">Oxidoreductase</keyword>
<reference evidence="4 5" key="1">
    <citation type="submission" date="2019-08" db="EMBL/GenBank/DDBJ databases">
        <title>Seonamhaeicola sediminis sp. nov., isolated from marine sediment.</title>
        <authorList>
            <person name="Cao W.R."/>
        </authorList>
    </citation>
    <scope>NUCLEOTIDE SEQUENCE [LARGE SCALE GENOMIC DNA]</scope>
    <source>
        <strain evidence="4 5">B011</strain>
    </source>
</reference>
<keyword evidence="5" id="KW-1185">Reference proteome</keyword>